<dbReference type="AlphaFoldDB" id="A0AA38MIM3"/>
<proteinExistence type="predicted"/>
<accession>A0AA38MIM3</accession>
<sequence>MRKSQENLAFPISRGSSGRTRYHYFPTIYYTISKLKEMNCGVSITVVRAMLSVCRNCDGVGKAAAIFKYLSRDGRADEAIVPELIPELSLL</sequence>
<gene>
    <name evidence="1" type="ORF">Zmor_010180</name>
</gene>
<protein>
    <submittedName>
        <fullName evidence="1">Uncharacterized protein</fullName>
    </submittedName>
</protein>
<keyword evidence="2" id="KW-1185">Reference proteome</keyword>
<name>A0AA38MIM3_9CUCU</name>
<dbReference type="Proteomes" id="UP001168821">
    <property type="component" value="Unassembled WGS sequence"/>
</dbReference>
<evidence type="ECO:0000313" key="2">
    <source>
        <dbReference type="Proteomes" id="UP001168821"/>
    </source>
</evidence>
<reference evidence="1" key="1">
    <citation type="journal article" date="2023" name="G3 (Bethesda)">
        <title>Whole genome assemblies of Zophobas morio and Tenebrio molitor.</title>
        <authorList>
            <person name="Kaur S."/>
            <person name="Stinson S.A."/>
            <person name="diCenzo G.C."/>
        </authorList>
    </citation>
    <scope>NUCLEOTIDE SEQUENCE</scope>
    <source>
        <strain evidence="1">QUZm001</strain>
    </source>
</reference>
<evidence type="ECO:0000313" key="1">
    <source>
        <dbReference type="EMBL" id="KAJ3658445.1"/>
    </source>
</evidence>
<comment type="caution">
    <text evidence="1">The sequence shown here is derived from an EMBL/GenBank/DDBJ whole genome shotgun (WGS) entry which is preliminary data.</text>
</comment>
<dbReference type="EMBL" id="JALNTZ010000003">
    <property type="protein sequence ID" value="KAJ3658445.1"/>
    <property type="molecule type" value="Genomic_DNA"/>
</dbReference>
<organism evidence="1 2">
    <name type="scientific">Zophobas morio</name>
    <dbReference type="NCBI Taxonomy" id="2755281"/>
    <lineage>
        <taxon>Eukaryota</taxon>
        <taxon>Metazoa</taxon>
        <taxon>Ecdysozoa</taxon>
        <taxon>Arthropoda</taxon>
        <taxon>Hexapoda</taxon>
        <taxon>Insecta</taxon>
        <taxon>Pterygota</taxon>
        <taxon>Neoptera</taxon>
        <taxon>Endopterygota</taxon>
        <taxon>Coleoptera</taxon>
        <taxon>Polyphaga</taxon>
        <taxon>Cucujiformia</taxon>
        <taxon>Tenebrionidae</taxon>
        <taxon>Zophobas</taxon>
    </lineage>
</organism>